<dbReference type="Pfam" id="PF12763">
    <property type="entry name" value="EH"/>
    <property type="match status" value="2"/>
</dbReference>
<dbReference type="CDD" id="cd00052">
    <property type="entry name" value="EH"/>
    <property type="match status" value="2"/>
</dbReference>
<dbReference type="GO" id="GO:0006897">
    <property type="term" value="P:endocytosis"/>
    <property type="evidence" value="ECO:0007669"/>
    <property type="project" value="TreeGrafter"/>
</dbReference>
<dbReference type="PANTHER" id="PTHR11216:SF176">
    <property type="entry name" value="EPIDERMAL GROWTH FACTOR RECEPTOR PATHWAY SUBSTRATE CLONE 15, ISOFORM A"/>
    <property type="match status" value="1"/>
</dbReference>
<feature type="domain" description="EH" evidence="4">
    <location>
        <begin position="121"/>
        <end position="209"/>
    </location>
</feature>
<dbReference type="SMART" id="SM00054">
    <property type="entry name" value="EFh"/>
    <property type="match status" value="3"/>
</dbReference>
<sequence length="808" mass="88021">MAARPSLSQIAGSHLDLFEAYFQQEDKAKNSAIGALDAAKFLKKSGLPDTVLSRIWDLSDPTGKGYLDKQGFYTALKLISLAQNNCEMDLTGVTAEVPPPKMGDPPPVLPANEDWNIKLAERLKFEQLFESLGPVNGMLPGNKVKPVMMNSKLAVDLLGRVWELSDIDNDGFLDREEFILAMHLIYQALENHPVPTTLPSDLVPPSKREKKVLAGSVQVLPVSAPPTDGGWASFPPPGSASPETDVVNVTNSSVSVTEVSWVVSAADKSHYDVMFKAADLDVDGFVNGAEIKDLGLCDTKQTGKLNTEQFALAMHFVQNKLKGIEVPQSLTPDMIPPSMRPKPSIDGTGDAGSTSIYNNPELDMITKEIEELLTEKKLLEKDVYSKNTEISMKRSDLKTLQTELETLAAAIKQLDTQKGEAQKRLDDLDVQKSSLDLTMCEVRRQLEEESDEVNKLKELAEEQEKSICEQEKDLNSKRQELNDLRQEETKLEQQIEGGKNQLNVLTKNMQDSQLHITQAKNKMNQMQEQNKRLQDLVLQYDSAISSGDVSSISDVSLQVITPVLSDADYQKLANTATSSPQSIRSEFSAGTGDEQEDPFKSKDPFTNVNGFSHDPFTEDDPFKNEDPFSNVEAPSLPDPFGGKDPFAAVFGQNTPDVNASFAAFPAQAVPSGKTDPFDPFGLSTSDTKSENSVSNGDPFGGDPFAPPPVAPRSESPTPALPPKKSKQPPPRPAPPKSSGIRAPRSAPPAPDPFVGAAVNTNKTNDTFGAFNNEPFDPFNNASSAAKDPFASSGEENSDQFADFANFDK</sequence>
<dbReference type="GO" id="GO:0030132">
    <property type="term" value="C:clathrin coat of coated pit"/>
    <property type="evidence" value="ECO:0007669"/>
    <property type="project" value="TreeGrafter"/>
</dbReference>
<evidence type="ECO:0000313" key="6">
    <source>
        <dbReference type="EnsemblMetazoa" id="SMAR000118-PA"/>
    </source>
</evidence>
<dbReference type="PhylomeDB" id="T1IH15"/>
<evidence type="ECO:0000256" key="2">
    <source>
        <dbReference type="SAM" id="Coils"/>
    </source>
</evidence>
<feature type="compositionally biased region" description="Polar residues" evidence="3">
    <location>
        <begin position="574"/>
        <end position="585"/>
    </location>
</feature>
<evidence type="ECO:0000256" key="1">
    <source>
        <dbReference type="ARBA" id="ARBA00022837"/>
    </source>
</evidence>
<dbReference type="OMA" id="VPFFMAS"/>
<proteinExistence type="predicted"/>
<dbReference type="Proteomes" id="UP000014500">
    <property type="component" value="Unassembled WGS sequence"/>
</dbReference>
<dbReference type="eggNOG" id="KOG0998">
    <property type="taxonomic scope" value="Eukaryota"/>
</dbReference>
<feature type="domain" description="EF-hand" evidence="5">
    <location>
        <begin position="266"/>
        <end position="301"/>
    </location>
</feature>
<dbReference type="HOGENOM" id="CLU_007270_1_1_1"/>
<dbReference type="InterPro" id="IPR002048">
    <property type="entry name" value="EF_hand_dom"/>
</dbReference>
<evidence type="ECO:0000259" key="4">
    <source>
        <dbReference type="PROSITE" id="PS50031"/>
    </source>
</evidence>
<dbReference type="PROSITE" id="PS50031">
    <property type="entry name" value="EH"/>
    <property type="match status" value="3"/>
</dbReference>
<dbReference type="PROSITE" id="PS00018">
    <property type="entry name" value="EF_HAND_1"/>
    <property type="match status" value="1"/>
</dbReference>
<evidence type="ECO:0008006" key="8">
    <source>
        <dbReference type="Google" id="ProtNLM"/>
    </source>
</evidence>
<evidence type="ECO:0000259" key="5">
    <source>
        <dbReference type="PROSITE" id="PS50222"/>
    </source>
</evidence>
<feature type="coiled-coil region" evidence="2">
    <location>
        <begin position="362"/>
        <end position="543"/>
    </location>
</feature>
<dbReference type="PROSITE" id="PS50222">
    <property type="entry name" value="EF_HAND_2"/>
    <property type="match status" value="2"/>
</dbReference>
<keyword evidence="2" id="KW-0175">Coiled coil</keyword>
<dbReference type="AlphaFoldDB" id="T1IH15"/>
<reference evidence="6" key="2">
    <citation type="submission" date="2015-02" db="UniProtKB">
        <authorList>
            <consortium name="EnsemblMetazoa"/>
        </authorList>
    </citation>
    <scope>IDENTIFICATION</scope>
</reference>
<dbReference type="EMBL" id="JH429682">
    <property type="status" value="NOT_ANNOTATED_CDS"/>
    <property type="molecule type" value="Genomic_DNA"/>
</dbReference>
<dbReference type="EnsemblMetazoa" id="SMAR000118-RA">
    <property type="protein sequence ID" value="SMAR000118-PA"/>
    <property type="gene ID" value="SMAR000118"/>
</dbReference>
<keyword evidence="7" id="KW-1185">Reference proteome</keyword>
<feature type="domain" description="EF-hand" evidence="5">
    <location>
        <begin position="153"/>
        <end position="188"/>
    </location>
</feature>
<dbReference type="InterPro" id="IPR018247">
    <property type="entry name" value="EF_Hand_1_Ca_BS"/>
</dbReference>
<feature type="region of interest" description="Disordered" evidence="3">
    <location>
        <begin position="668"/>
        <end position="808"/>
    </location>
</feature>
<feature type="compositionally biased region" description="Polar residues" evidence="3">
    <location>
        <begin position="682"/>
        <end position="695"/>
    </location>
</feature>
<evidence type="ECO:0000313" key="7">
    <source>
        <dbReference type="Proteomes" id="UP000014500"/>
    </source>
</evidence>
<name>T1IH15_STRMM</name>
<dbReference type="InterPro" id="IPR011992">
    <property type="entry name" value="EF-hand-dom_pair"/>
</dbReference>
<dbReference type="InterPro" id="IPR000261">
    <property type="entry name" value="EH_dom"/>
</dbReference>
<evidence type="ECO:0000256" key="3">
    <source>
        <dbReference type="SAM" id="MobiDB-lite"/>
    </source>
</evidence>
<organism evidence="6 7">
    <name type="scientific">Strigamia maritima</name>
    <name type="common">European centipede</name>
    <name type="synonym">Geophilus maritimus</name>
    <dbReference type="NCBI Taxonomy" id="126957"/>
    <lineage>
        <taxon>Eukaryota</taxon>
        <taxon>Metazoa</taxon>
        <taxon>Ecdysozoa</taxon>
        <taxon>Arthropoda</taxon>
        <taxon>Myriapoda</taxon>
        <taxon>Chilopoda</taxon>
        <taxon>Pleurostigmophora</taxon>
        <taxon>Geophilomorpha</taxon>
        <taxon>Linotaeniidae</taxon>
        <taxon>Strigamia</taxon>
    </lineage>
</organism>
<dbReference type="STRING" id="126957.T1IH15"/>
<feature type="domain" description="EH" evidence="4">
    <location>
        <begin position="14"/>
        <end position="98"/>
    </location>
</feature>
<keyword evidence="1" id="KW-0106">Calcium</keyword>
<dbReference type="SUPFAM" id="SSF57997">
    <property type="entry name" value="Tropomyosin"/>
    <property type="match status" value="1"/>
</dbReference>
<dbReference type="GO" id="GO:0005509">
    <property type="term" value="F:calcium ion binding"/>
    <property type="evidence" value="ECO:0007669"/>
    <property type="project" value="InterPro"/>
</dbReference>
<dbReference type="Gene3D" id="1.10.238.10">
    <property type="entry name" value="EF-hand"/>
    <property type="match status" value="3"/>
</dbReference>
<protein>
    <recommendedName>
        <fullName evidence="8">Epidermal growth factor receptor substrate 15-like 1</fullName>
    </recommendedName>
</protein>
<dbReference type="PANTHER" id="PTHR11216">
    <property type="entry name" value="EH DOMAIN"/>
    <property type="match status" value="1"/>
</dbReference>
<feature type="region of interest" description="Disordered" evidence="3">
    <location>
        <begin position="332"/>
        <end position="357"/>
    </location>
</feature>
<dbReference type="SMART" id="SM00027">
    <property type="entry name" value="EH"/>
    <property type="match status" value="3"/>
</dbReference>
<dbReference type="SUPFAM" id="SSF47473">
    <property type="entry name" value="EF-hand"/>
    <property type="match status" value="3"/>
</dbReference>
<feature type="region of interest" description="Disordered" evidence="3">
    <location>
        <begin position="574"/>
        <end position="652"/>
    </location>
</feature>
<dbReference type="GO" id="GO:0016197">
    <property type="term" value="P:endosomal transport"/>
    <property type="evidence" value="ECO:0007669"/>
    <property type="project" value="TreeGrafter"/>
</dbReference>
<accession>T1IH15</accession>
<reference evidence="7" key="1">
    <citation type="submission" date="2011-05" db="EMBL/GenBank/DDBJ databases">
        <authorList>
            <person name="Richards S.R."/>
            <person name="Qu J."/>
            <person name="Jiang H."/>
            <person name="Jhangiani S.N."/>
            <person name="Agravi P."/>
            <person name="Goodspeed R."/>
            <person name="Gross S."/>
            <person name="Mandapat C."/>
            <person name="Jackson L."/>
            <person name="Mathew T."/>
            <person name="Pu L."/>
            <person name="Thornton R."/>
            <person name="Saada N."/>
            <person name="Wilczek-Boney K.B."/>
            <person name="Lee S."/>
            <person name="Kovar C."/>
            <person name="Wu Y."/>
            <person name="Scherer S.E."/>
            <person name="Worley K.C."/>
            <person name="Muzny D.M."/>
            <person name="Gibbs R."/>
        </authorList>
    </citation>
    <scope>NUCLEOTIDE SEQUENCE</scope>
    <source>
        <strain evidence="7">Brora</strain>
    </source>
</reference>
<feature type="domain" description="EH" evidence="4">
    <location>
        <begin position="296"/>
        <end position="341"/>
    </location>
</feature>